<protein>
    <submittedName>
        <fullName evidence="4">Acid phosphatase</fullName>
    </submittedName>
</protein>
<evidence type="ECO:0000256" key="2">
    <source>
        <dbReference type="ARBA" id="ARBA00023180"/>
    </source>
</evidence>
<dbReference type="PANTHER" id="PTHR31284:SF9">
    <property type="entry name" value="HAD SUPERFAMILY, SUBFAMILY IIIB ACID PHOSPHATASE"/>
    <property type="match status" value="1"/>
</dbReference>
<dbReference type="EMBL" id="CP097511">
    <property type="protein sequence ID" value="URE47445.1"/>
    <property type="molecule type" value="Genomic_DNA"/>
</dbReference>
<organism evidence="4 5">
    <name type="scientific">Musa troglodytarum</name>
    <name type="common">fe'i banana</name>
    <dbReference type="NCBI Taxonomy" id="320322"/>
    <lineage>
        <taxon>Eukaryota</taxon>
        <taxon>Viridiplantae</taxon>
        <taxon>Streptophyta</taxon>
        <taxon>Embryophyta</taxon>
        <taxon>Tracheophyta</taxon>
        <taxon>Spermatophyta</taxon>
        <taxon>Magnoliopsida</taxon>
        <taxon>Liliopsida</taxon>
        <taxon>Zingiberales</taxon>
        <taxon>Musaceae</taxon>
        <taxon>Musa</taxon>
    </lineage>
</organism>
<dbReference type="PANTHER" id="PTHR31284">
    <property type="entry name" value="ACID PHOSPHATASE-LIKE PROTEIN"/>
    <property type="match status" value="1"/>
</dbReference>
<dbReference type="SUPFAM" id="SSF56784">
    <property type="entry name" value="HAD-like"/>
    <property type="match status" value="1"/>
</dbReference>
<keyword evidence="1" id="KW-0732">Signal</keyword>
<keyword evidence="2" id="KW-0325">Glycoprotein</keyword>
<dbReference type="OrthoDB" id="59415at2759"/>
<dbReference type="Pfam" id="PF03767">
    <property type="entry name" value="Acid_phosphat_B"/>
    <property type="match status" value="1"/>
</dbReference>
<dbReference type="CDD" id="cd07535">
    <property type="entry name" value="HAD_VSP"/>
    <property type="match status" value="1"/>
</dbReference>
<evidence type="ECO:0000313" key="5">
    <source>
        <dbReference type="Proteomes" id="UP001055439"/>
    </source>
</evidence>
<accession>A0A9E7I7L4</accession>
<dbReference type="Proteomes" id="UP001055439">
    <property type="component" value="Chromosome 9"/>
</dbReference>
<dbReference type="GO" id="GO:0003993">
    <property type="term" value="F:acid phosphatase activity"/>
    <property type="evidence" value="ECO:0007669"/>
    <property type="project" value="InterPro"/>
</dbReference>
<reference evidence="4" key="1">
    <citation type="submission" date="2022-05" db="EMBL/GenBank/DDBJ databases">
        <title>The Musa troglodytarum L. genome provides insights into the mechanism of non-climacteric behaviour and enrichment of carotenoids.</title>
        <authorList>
            <person name="Wang J."/>
        </authorList>
    </citation>
    <scope>NUCLEOTIDE SEQUENCE</scope>
    <source>
        <tissue evidence="4">Leaf</tissue>
    </source>
</reference>
<dbReference type="InterPro" id="IPR005519">
    <property type="entry name" value="Acid_phosphat_B-like"/>
</dbReference>
<gene>
    <name evidence="4" type="ORF">MUK42_13990</name>
</gene>
<dbReference type="InterPro" id="IPR036412">
    <property type="entry name" value="HAD-like_sf"/>
</dbReference>
<proteinExistence type="inferred from homology"/>
<evidence type="ECO:0000313" key="4">
    <source>
        <dbReference type="EMBL" id="URE47445.1"/>
    </source>
</evidence>
<dbReference type="InterPro" id="IPR023214">
    <property type="entry name" value="HAD_sf"/>
</dbReference>
<dbReference type="NCBIfam" id="TIGR01675">
    <property type="entry name" value="plant-AP"/>
    <property type="match status" value="1"/>
</dbReference>
<dbReference type="InterPro" id="IPR014403">
    <property type="entry name" value="APS1/VSP"/>
</dbReference>
<dbReference type="AlphaFoldDB" id="A0A9E7I7L4"/>
<evidence type="ECO:0000256" key="3">
    <source>
        <dbReference type="PIRNR" id="PIRNR002674"/>
    </source>
</evidence>
<name>A0A9E7I7L4_9LILI</name>
<dbReference type="PIRSF" id="PIRSF002674">
    <property type="entry name" value="VSP"/>
    <property type="match status" value="1"/>
</dbReference>
<dbReference type="Gene3D" id="3.40.50.1000">
    <property type="entry name" value="HAD superfamily/HAD-like"/>
    <property type="match status" value="1"/>
</dbReference>
<comment type="similarity">
    <text evidence="3">Belongs to the APS1/VSP family.</text>
</comment>
<evidence type="ECO:0000256" key="1">
    <source>
        <dbReference type="ARBA" id="ARBA00022729"/>
    </source>
</evidence>
<dbReference type="InterPro" id="IPR010028">
    <property type="entry name" value="Acid_phosphatase_pln"/>
</dbReference>
<keyword evidence="5" id="KW-1185">Reference proteome</keyword>
<sequence length="255" mass="28327">MLTFTRGFMATSPFSIPTNRCCTTAMKPCLSSNMAAEASYCLSWRVSVEANNARGWRTVPSECVCHVESYMLGGQYQSDVDAVVQHVAAYLDGVVAADDDDKDVWLLDVDDTCLSNLPYYREKHFGGDAFDSTAFRNWILRGDCPAIPAVLRLYEKLMGRGFQVFLVTGRDEEVLGSSTAENLAAQGFVGHQRLIMRSPRYRGEGAVAFKSAIRRQLVAEGFRIRGNVGDQWSDLLGDCSGDRTFKIPNPMYFVP</sequence>